<name>A0A484MSU4_9ASTE</name>
<dbReference type="InterPro" id="IPR024746">
    <property type="entry name" value="Glyco_hydro_100"/>
</dbReference>
<accession>A0A484MSU4</accession>
<reference evidence="4 5" key="1">
    <citation type="submission" date="2018-04" db="EMBL/GenBank/DDBJ databases">
        <authorList>
            <person name="Vogel A."/>
        </authorList>
    </citation>
    <scope>NUCLEOTIDE SEQUENCE [LARGE SCALE GENOMIC DNA]</scope>
</reference>
<dbReference type="PANTHER" id="PTHR31916">
    <property type="match status" value="1"/>
</dbReference>
<keyword evidence="3" id="KW-0326">Glycosidase</keyword>
<dbReference type="AlphaFoldDB" id="A0A484MSU4"/>
<evidence type="ECO:0000256" key="1">
    <source>
        <dbReference type="ARBA" id="ARBA00022801"/>
    </source>
</evidence>
<dbReference type="EMBL" id="OOIL02004480">
    <property type="protein sequence ID" value="VFQ92002.1"/>
    <property type="molecule type" value="Genomic_DNA"/>
</dbReference>
<keyword evidence="2" id="KW-0119">Carbohydrate metabolism</keyword>
<gene>
    <name evidence="4" type="ORF">CCAM_LOCUS33778</name>
</gene>
<sequence>MATPNRESKTMDLIECRWHELVGEMPMKVCYPGIKGHEWRILTRCDPKNTRWTCHNGGSWPGENFSW</sequence>
<dbReference type="GO" id="GO:0005987">
    <property type="term" value="P:sucrose catabolic process"/>
    <property type="evidence" value="ECO:0007669"/>
    <property type="project" value="TreeGrafter"/>
</dbReference>
<evidence type="ECO:0000313" key="5">
    <source>
        <dbReference type="Proteomes" id="UP000595140"/>
    </source>
</evidence>
<keyword evidence="1" id="KW-0378">Hydrolase</keyword>
<dbReference type="SUPFAM" id="SSF48208">
    <property type="entry name" value="Six-hairpin glycosidases"/>
    <property type="match status" value="1"/>
</dbReference>
<dbReference type="PANTHER" id="PTHR31916:SF59">
    <property type="entry name" value="CYTOSOLIC INVERTASE 1"/>
    <property type="match status" value="1"/>
</dbReference>
<proteinExistence type="predicted"/>
<dbReference type="Proteomes" id="UP000595140">
    <property type="component" value="Unassembled WGS sequence"/>
</dbReference>
<evidence type="ECO:0000256" key="2">
    <source>
        <dbReference type="ARBA" id="ARBA00023277"/>
    </source>
</evidence>
<evidence type="ECO:0000256" key="3">
    <source>
        <dbReference type="ARBA" id="ARBA00023295"/>
    </source>
</evidence>
<dbReference type="InterPro" id="IPR008928">
    <property type="entry name" value="6-hairpin_glycosidase_sf"/>
</dbReference>
<protein>
    <submittedName>
        <fullName evidence="4">Uncharacterized protein</fullName>
    </submittedName>
</protein>
<evidence type="ECO:0000313" key="4">
    <source>
        <dbReference type="EMBL" id="VFQ92002.1"/>
    </source>
</evidence>
<dbReference type="GO" id="GO:0033926">
    <property type="term" value="F:endo-alpha-N-acetylgalactosaminidase activity"/>
    <property type="evidence" value="ECO:0007669"/>
    <property type="project" value="InterPro"/>
</dbReference>
<organism evidence="4 5">
    <name type="scientific">Cuscuta campestris</name>
    <dbReference type="NCBI Taxonomy" id="132261"/>
    <lineage>
        <taxon>Eukaryota</taxon>
        <taxon>Viridiplantae</taxon>
        <taxon>Streptophyta</taxon>
        <taxon>Embryophyta</taxon>
        <taxon>Tracheophyta</taxon>
        <taxon>Spermatophyta</taxon>
        <taxon>Magnoliopsida</taxon>
        <taxon>eudicotyledons</taxon>
        <taxon>Gunneridae</taxon>
        <taxon>Pentapetalae</taxon>
        <taxon>asterids</taxon>
        <taxon>lamiids</taxon>
        <taxon>Solanales</taxon>
        <taxon>Convolvulaceae</taxon>
        <taxon>Cuscuteae</taxon>
        <taxon>Cuscuta</taxon>
        <taxon>Cuscuta subgen. Grammica</taxon>
        <taxon>Cuscuta sect. Cleistogrammica</taxon>
    </lineage>
</organism>
<dbReference type="Pfam" id="PF12899">
    <property type="entry name" value="Glyco_hydro_100"/>
    <property type="match status" value="1"/>
</dbReference>
<keyword evidence="5" id="KW-1185">Reference proteome</keyword>
<dbReference type="GO" id="GO:0004575">
    <property type="term" value="F:sucrose alpha-glucosidase activity"/>
    <property type="evidence" value="ECO:0007669"/>
    <property type="project" value="TreeGrafter"/>
</dbReference>
<dbReference type="OrthoDB" id="1675815at2759"/>